<dbReference type="EMBL" id="UINC01164945">
    <property type="protein sequence ID" value="SVD66052.1"/>
    <property type="molecule type" value="Genomic_DNA"/>
</dbReference>
<name>A0A382X4N5_9ZZZZ</name>
<organism evidence="1">
    <name type="scientific">marine metagenome</name>
    <dbReference type="NCBI Taxonomy" id="408172"/>
    <lineage>
        <taxon>unclassified sequences</taxon>
        <taxon>metagenomes</taxon>
        <taxon>ecological metagenomes</taxon>
    </lineage>
</organism>
<dbReference type="AlphaFoldDB" id="A0A382X4N5"/>
<gene>
    <name evidence="1" type="ORF">METZ01_LOCUS418906</name>
</gene>
<protein>
    <submittedName>
        <fullName evidence="1">Uncharacterized protein</fullName>
    </submittedName>
</protein>
<sequence length="37" mass="4347">MVYIISLNAEVIKDEIHEQFINLKLDILYSKIVTIAR</sequence>
<reference evidence="1" key="1">
    <citation type="submission" date="2018-05" db="EMBL/GenBank/DDBJ databases">
        <authorList>
            <person name="Lanie J.A."/>
            <person name="Ng W.-L."/>
            <person name="Kazmierczak K.M."/>
            <person name="Andrzejewski T.M."/>
            <person name="Davidsen T.M."/>
            <person name="Wayne K.J."/>
            <person name="Tettelin H."/>
            <person name="Glass J.I."/>
            <person name="Rusch D."/>
            <person name="Podicherti R."/>
            <person name="Tsui H.-C.T."/>
            <person name="Winkler M.E."/>
        </authorList>
    </citation>
    <scope>NUCLEOTIDE SEQUENCE</scope>
</reference>
<accession>A0A382X4N5</accession>
<proteinExistence type="predicted"/>
<evidence type="ECO:0000313" key="1">
    <source>
        <dbReference type="EMBL" id="SVD66052.1"/>
    </source>
</evidence>